<evidence type="ECO:0000313" key="9">
    <source>
        <dbReference type="Proteomes" id="UP000319848"/>
    </source>
</evidence>
<dbReference type="InterPro" id="IPR050793">
    <property type="entry name" value="CMP-NeuNAc_synthase"/>
</dbReference>
<dbReference type="PIRSF" id="PIRSF006118">
    <property type="entry name" value="KDO8-P_Ptase"/>
    <property type="match status" value="1"/>
</dbReference>
<dbReference type="SFLD" id="SFLDS00003">
    <property type="entry name" value="Haloacid_Dehalogenase"/>
    <property type="match status" value="1"/>
</dbReference>
<dbReference type="CDD" id="cd01630">
    <property type="entry name" value="HAD_KDO-like"/>
    <property type="match status" value="1"/>
</dbReference>
<keyword evidence="9" id="KW-1185">Reference proteome</keyword>
<keyword evidence="4 7" id="KW-0479">Metal-binding</keyword>
<evidence type="ECO:0000256" key="7">
    <source>
        <dbReference type="PIRSR" id="PIRSR006118-2"/>
    </source>
</evidence>
<dbReference type="SFLD" id="SFLDG01136">
    <property type="entry name" value="C1.6:_Phosphoserine_Phosphatas"/>
    <property type="match status" value="1"/>
</dbReference>
<dbReference type="OrthoDB" id="9805604at2"/>
<dbReference type="InterPro" id="IPR010023">
    <property type="entry name" value="KdsC_fam"/>
</dbReference>
<evidence type="ECO:0000256" key="3">
    <source>
        <dbReference type="ARBA" id="ARBA00011881"/>
    </source>
</evidence>
<protein>
    <submittedName>
        <fullName evidence="8">3-deoxy-D-manno-octulosonate 8-phosphate phosphatase (KDO 8-P phosphatase)</fullName>
    </submittedName>
</protein>
<comment type="subunit">
    <text evidence="3">Homotetramer.</text>
</comment>
<sequence length="172" mass="19324">MLPKLIITDIDGVWTDGSMYYDQTGNELKRFNTYDSAGVLFAHLLDIPVVIITGEDTEIVARRAKKIKVDYLFQGVKNKVKVIETLLDTLQITFEDCAFIGDDINDIALLQKVGFSGCPSNAPEYVKNKVHYTTTIKGGDGAFREFVEHILKQNNVLETVLEKAIQNHEKSN</sequence>
<keyword evidence="6 7" id="KW-0460">Magnesium</keyword>
<comment type="caution">
    <text evidence="8">The sequence shown here is derived from an EMBL/GenBank/DDBJ whole genome shotgun (WGS) entry which is preliminary data.</text>
</comment>
<evidence type="ECO:0000256" key="2">
    <source>
        <dbReference type="ARBA" id="ARBA00005893"/>
    </source>
</evidence>
<dbReference type="PANTHER" id="PTHR21485">
    <property type="entry name" value="HAD SUPERFAMILY MEMBERS CMAS AND KDSC"/>
    <property type="match status" value="1"/>
</dbReference>
<evidence type="ECO:0000256" key="5">
    <source>
        <dbReference type="ARBA" id="ARBA00022801"/>
    </source>
</evidence>
<name>V6S2A2_9FLAO</name>
<evidence type="ECO:0000256" key="1">
    <source>
        <dbReference type="ARBA" id="ARBA00001946"/>
    </source>
</evidence>
<dbReference type="NCBIfam" id="TIGR01670">
    <property type="entry name" value="KdsC-phosphatas"/>
    <property type="match status" value="1"/>
</dbReference>
<dbReference type="Proteomes" id="UP000319848">
    <property type="component" value="Unassembled WGS sequence"/>
</dbReference>
<dbReference type="InterPro" id="IPR023214">
    <property type="entry name" value="HAD_sf"/>
</dbReference>
<dbReference type="EMBL" id="VLKQ01000007">
    <property type="protein sequence ID" value="TWI12169.1"/>
    <property type="molecule type" value="Genomic_DNA"/>
</dbReference>
<keyword evidence="5" id="KW-0378">Hydrolase</keyword>
<feature type="binding site" evidence="7">
    <location>
        <position position="102"/>
    </location>
    <ligand>
        <name>Mg(2+)</name>
        <dbReference type="ChEBI" id="CHEBI:18420"/>
    </ligand>
</feature>
<dbReference type="Pfam" id="PF08282">
    <property type="entry name" value="Hydrolase_3"/>
    <property type="match status" value="1"/>
</dbReference>
<dbReference type="SUPFAM" id="SSF56784">
    <property type="entry name" value="HAD-like"/>
    <property type="match status" value="1"/>
</dbReference>
<comment type="cofactor">
    <cofactor evidence="1 7">
        <name>Mg(2+)</name>
        <dbReference type="ChEBI" id="CHEBI:18420"/>
    </cofactor>
</comment>
<reference evidence="8 9" key="1">
    <citation type="journal article" date="2015" name="Stand. Genomic Sci.">
        <title>Genomic Encyclopedia of Bacterial and Archaeal Type Strains, Phase III: the genomes of soil and plant-associated and newly described type strains.</title>
        <authorList>
            <person name="Whitman W.B."/>
            <person name="Woyke T."/>
            <person name="Klenk H.P."/>
            <person name="Zhou Y."/>
            <person name="Lilburn T.G."/>
            <person name="Beck B.J."/>
            <person name="De Vos P."/>
            <person name="Vandamme P."/>
            <person name="Eisen J.A."/>
            <person name="Garrity G."/>
            <person name="Hugenholtz P."/>
            <person name="Kyrpides N.C."/>
        </authorList>
    </citation>
    <scope>NUCLEOTIDE SEQUENCE [LARGE SCALE GENOMIC DNA]</scope>
    <source>
        <strain evidence="8 9">CGMCC 1.7270</strain>
    </source>
</reference>
<dbReference type="GO" id="GO:0008781">
    <property type="term" value="F:N-acylneuraminate cytidylyltransferase activity"/>
    <property type="evidence" value="ECO:0007669"/>
    <property type="project" value="TreeGrafter"/>
</dbReference>
<dbReference type="Gene3D" id="3.40.50.1000">
    <property type="entry name" value="HAD superfamily/HAD-like"/>
    <property type="match status" value="1"/>
</dbReference>
<dbReference type="AlphaFoldDB" id="V6S2A2"/>
<dbReference type="GO" id="GO:0016788">
    <property type="term" value="F:hydrolase activity, acting on ester bonds"/>
    <property type="evidence" value="ECO:0007669"/>
    <property type="project" value="InterPro"/>
</dbReference>
<proteinExistence type="inferred from homology"/>
<dbReference type="STRING" id="1341154.FCR2A7T_11420"/>
<feature type="binding site" evidence="7">
    <location>
        <position position="9"/>
    </location>
    <ligand>
        <name>Mg(2+)</name>
        <dbReference type="ChEBI" id="CHEBI:18420"/>
    </ligand>
</feature>
<evidence type="ECO:0000313" key="8">
    <source>
        <dbReference type="EMBL" id="TWI12169.1"/>
    </source>
</evidence>
<dbReference type="SFLD" id="SFLDG01138">
    <property type="entry name" value="C1.6.2:_Deoxy-d-mannose-octulo"/>
    <property type="match status" value="1"/>
</dbReference>
<dbReference type="InterPro" id="IPR036412">
    <property type="entry name" value="HAD-like_sf"/>
</dbReference>
<organism evidence="8 9">
    <name type="scientific">Flavobacterium cauense R2A-7</name>
    <dbReference type="NCBI Taxonomy" id="1341154"/>
    <lineage>
        <taxon>Bacteria</taxon>
        <taxon>Pseudomonadati</taxon>
        <taxon>Bacteroidota</taxon>
        <taxon>Flavobacteriia</taxon>
        <taxon>Flavobacteriales</taxon>
        <taxon>Flavobacteriaceae</taxon>
        <taxon>Flavobacterium</taxon>
    </lineage>
</organism>
<dbReference type="RefSeq" id="WP_023570298.1">
    <property type="nucleotide sequence ID" value="NZ_AVBI01000012.1"/>
</dbReference>
<dbReference type="FunFam" id="3.40.50.1000:FF:000029">
    <property type="entry name" value="3-deoxy-D-manno-octulosonate 8-phosphate phosphatase KdsC"/>
    <property type="match status" value="1"/>
</dbReference>
<accession>V6S2A2</accession>
<comment type="similarity">
    <text evidence="2">Belongs to the KdsC family.</text>
</comment>
<evidence type="ECO:0000256" key="6">
    <source>
        <dbReference type="ARBA" id="ARBA00022842"/>
    </source>
</evidence>
<dbReference type="PANTHER" id="PTHR21485:SF3">
    <property type="entry name" value="N-ACYLNEURAMINATE CYTIDYLYLTRANSFERASE"/>
    <property type="match status" value="1"/>
</dbReference>
<gene>
    <name evidence="8" type="ORF">IP98_01743</name>
</gene>
<feature type="binding site" evidence="7">
    <location>
        <position position="11"/>
    </location>
    <ligand>
        <name>substrate</name>
    </ligand>
</feature>
<evidence type="ECO:0000256" key="4">
    <source>
        <dbReference type="ARBA" id="ARBA00022723"/>
    </source>
</evidence>
<dbReference type="GO" id="GO:0046872">
    <property type="term" value="F:metal ion binding"/>
    <property type="evidence" value="ECO:0007669"/>
    <property type="project" value="UniProtKB-KW"/>
</dbReference>